<accession>A0A6M3M1S6</accession>
<organism evidence="1">
    <name type="scientific">viral metagenome</name>
    <dbReference type="NCBI Taxonomy" id="1070528"/>
    <lineage>
        <taxon>unclassified sequences</taxon>
        <taxon>metagenomes</taxon>
        <taxon>organismal metagenomes</taxon>
    </lineage>
</organism>
<evidence type="ECO:0000313" key="1">
    <source>
        <dbReference type="EMBL" id="QJA99844.1"/>
    </source>
</evidence>
<dbReference type="EMBL" id="MT143670">
    <property type="protein sequence ID" value="QJA99844.1"/>
    <property type="molecule type" value="Genomic_DNA"/>
</dbReference>
<sequence>MSDIQEWTKKIERGVWDGLGESSSDIMRVWAVKMVAMMKSYSGYPSKPPISILSGRLARAIQGGEESSDSFNKSETSMIYERIINVPYGAISEYGKDVKATDAMRRAMFAKLKELNQYKKDFARIGKGAKGFFEHKAYNFVKNSIEAITTEMIEPSVREHLETELNKIPNLEVTIGVK</sequence>
<reference evidence="1" key="1">
    <citation type="submission" date="2020-03" db="EMBL/GenBank/DDBJ databases">
        <title>The deep terrestrial virosphere.</title>
        <authorList>
            <person name="Holmfeldt K."/>
            <person name="Nilsson E."/>
            <person name="Simone D."/>
            <person name="Lopez-Fernandez M."/>
            <person name="Wu X."/>
            <person name="de Brujin I."/>
            <person name="Lundin D."/>
            <person name="Andersson A."/>
            <person name="Bertilsson S."/>
            <person name="Dopson M."/>
        </authorList>
    </citation>
    <scope>NUCLEOTIDE SEQUENCE</scope>
    <source>
        <strain evidence="1">MM171A00824</strain>
    </source>
</reference>
<gene>
    <name evidence="1" type="ORF">MM171A00824_0009</name>
</gene>
<dbReference type="AlphaFoldDB" id="A0A6M3M1S6"/>
<protein>
    <submittedName>
        <fullName evidence="1">Uncharacterized protein</fullName>
    </submittedName>
</protein>
<proteinExistence type="predicted"/>
<name>A0A6M3M1S6_9ZZZZ</name>